<reference evidence="11" key="1">
    <citation type="submission" date="2020-07" db="EMBL/GenBank/DDBJ databases">
        <title>Ethylene signaling mediates host invasion by parasitic plants.</title>
        <authorList>
            <person name="Yoshida S."/>
        </authorList>
    </citation>
    <scope>NUCLEOTIDE SEQUENCE</scope>
    <source>
        <strain evidence="11">Okayama</strain>
    </source>
</reference>
<dbReference type="SUPFAM" id="SSF57850">
    <property type="entry name" value="RING/U-box"/>
    <property type="match status" value="1"/>
</dbReference>
<sequence length="329" mass="36970">MSLSPPRTRANGTRNFSQYWCYECHRPVRIASDGPTNEAVCPRCSGRFLYQIDSVGTRSVFEFTAFDPSPEARIFEALTLMIGLPPGLRSPRVENGADQGPNSVDTRNNQGRGRRRHEDPAAEGGNRSWSQTRRTRLFDNDNDDWGPESGILARPRPRTWVILRRTGPGPDGPNQPEERPVQPVVDPRNYFAGPGLHELIEELTQNDRPGPPPASDSEIHAIPTIKIAPVHLETDSECPVCKEEFKVGMEAKELPCNHFYHSDCIVPWLRLHNTCPVCRHELSVPIQNQENGNGETHPGGDQQRWGLRQLANLLPFQSRARTSRQPGEN</sequence>
<dbReference type="EMBL" id="BMAC01000201">
    <property type="protein sequence ID" value="GFP89785.1"/>
    <property type="molecule type" value="Genomic_DNA"/>
</dbReference>
<dbReference type="CDD" id="cd16667">
    <property type="entry name" value="RING-H2_RNF126-like"/>
    <property type="match status" value="1"/>
</dbReference>
<dbReference type="Gene3D" id="3.30.40.10">
    <property type="entry name" value="Zinc/RING finger domain, C3HC4 (zinc finger)"/>
    <property type="match status" value="1"/>
</dbReference>
<keyword evidence="5 8" id="KW-0863">Zinc-finger</keyword>
<dbReference type="PANTHER" id="PTHR15710:SF18">
    <property type="entry name" value="RING-TYPE E3 UBIQUITIN TRANSFERASE"/>
    <property type="match status" value="1"/>
</dbReference>
<name>A0A830C324_9LAMI</name>
<feature type="region of interest" description="Disordered" evidence="9">
    <location>
        <begin position="164"/>
        <end position="184"/>
    </location>
</feature>
<keyword evidence="4" id="KW-0479">Metal-binding</keyword>
<comment type="caution">
    <text evidence="11">The sequence shown here is derived from an EMBL/GenBank/DDBJ whole genome shotgun (WGS) entry which is preliminary data.</text>
</comment>
<evidence type="ECO:0000256" key="4">
    <source>
        <dbReference type="ARBA" id="ARBA00022723"/>
    </source>
</evidence>
<keyword evidence="12" id="KW-1185">Reference proteome</keyword>
<keyword evidence="7" id="KW-0862">Zinc</keyword>
<evidence type="ECO:0000256" key="2">
    <source>
        <dbReference type="ARBA" id="ARBA00012483"/>
    </source>
</evidence>
<dbReference type="InterPro" id="IPR001841">
    <property type="entry name" value="Znf_RING"/>
</dbReference>
<dbReference type="OrthoDB" id="8062037at2759"/>
<organism evidence="11 12">
    <name type="scientific">Phtheirospermum japonicum</name>
    <dbReference type="NCBI Taxonomy" id="374723"/>
    <lineage>
        <taxon>Eukaryota</taxon>
        <taxon>Viridiplantae</taxon>
        <taxon>Streptophyta</taxon>
        <taxon>Embryophyta</taxon>
        <taxon>Tracheophyta</taxon>
        <taxon>Spermatophyta</taxon>
        <taxon>Magnoliopsida</taxon>
        <taxon>eudicotyledons</taxon>
        <taxon>Gunneridae</taxon>
        <taxon>Pentapetalae</taxon>
        <taxon>asterids</taxon>
        <taxon>lamiids</taxon>
        <taxon>Lamiales</taxon>
        <taxon>Orobanchaceae</taxon>
        <taxon>Orobanchaceae incertae sedis</taxon>
        <taxon>Phtheirospermum</taxon>
    </lineage>
</organism>
<accession>A0A830C324</accession>
<evidence type="ECO:0000313" key="12">
    <source>
        <dbReference type="Proteomes" id="UP000653305"/>
    </source>
</evidence>
<feature type="compositionally biased region" description="Polar residues" evidence="9">
    <location>
        <begin position="100"/>
        <end position="111"/>
    </location>
</feature>
<dbReference type="EC" id="2.3.2.27" evidence="2"/>
<dbReference type="InterPro" id="IPR013083">
    <property type="entry name" value="Znf_RING/FYVE/PHD"/>
</dbReference>
<dbReference type="GO" id="GO:0008270">
    <property type="term" value="F:zinc ion binding"/>
    <property type="evidence" value="ECO:0007669"/>
    <property type="project" value="UniProtKB-KW"/>
</dbReference>
<dbReference type="SMART" id="SM00184">
    <property type="entry name" value="RING"/>
    <property type="match status" value="1"/>
</dbReference>
<evidence type="ECO:0000259" key="10">
    <source>
        <dbReference type="PROSITE" id="PS50089"/>
    </source>
</evidence>
<evidence type="ECO:0000256" key="9">
    <source>
        <dbReference type="SAM" id="MobiDB-lite"/>
    </source>
</evidence>
<keyword evidence="3" id="KW-0808">Transferase</keyword>
<evidence type="ECO:0000313" key="11">
    <source>
        <dbReference type="EMBL" id="GFP89785.1"/>
    </source>
</evidence>
<evidence type="ECO:0000256" key="3">
    <source>
        <dbReference type="ARBA" id="ARBA00022679"/>
    </source>
</evidence>
<dbReference type="GO" id="GO:0005737">
    <property type="term" value="C:cytoplasm"/>
    <property type="evidence" value="ECO:0007669"/>
    <property type="project" value="TreeGrafter"/>
</dbReference>
<dbReference type="Proteomes" id="UP000653305">
    <property type="component" value="Unassembled WGS sequence"/>
</dbReference>
<dbReference type="PROSITE" id="PS50089">
    <property type="entry name" value="ZF_RING_2"/>
    <property type="match status" value="1"/>
</dbReference>
<feature type="region of interest" description="Disordered" evidence="9">
    <location>
        <begin position="89"/>
        <end position="152"/>
    </location>
</feature>
<dbReference type="Pfam" id="PF14369">
    <property type="entry name" value="Zn_ribbon_19"/>
    <property type="match status" value="1"/>
</dbReference>
<feature type="domain" description="RING-type" evidence="10">
    <location>
        <begin position="238"/>
        <end position="279"/>
    </location>
</feature>
<protein>
    <recommendedName>
        <fullName evidence="2">RING-type E3 ubiquitin transferase</fullName>
        <ecNumber evidence="2">2.3.2.27</ecNumber>
    </recommendedName>
</protein>
<comment type="catalytic activity">
    <reaction evidence="1">
        <text>S-ubiquitinyl-[E2 ubiquitin-conjugating enzyme]-L-cysteine + [acceptor protein]-L-lysine = [E2 ubiquitin-conjugating enzyme]-L-cysteine + N(6)-ubiquitinyl-[acceptor protein]-L-lysine.</text>
        <dbReference type="EC" id="2.3.2.27"/>
    </reaction>
</comment>
<dbReference type="Pfam" id="PF13639">
    <property type="entry name" value="zf-RING_2"/>
    <property type="match status" value="1"/>
</dbReference>
<dbReference type="FunFam" id="3.30.40.10:FF:000022">
    <property type="entry name" value="E3 ubiquitin-protein ligase RING1-like"/>
    <property type="match status" value="1"/>
</dbReference>
<dbReference type="GO" id="GO:0061630">
    <property type="term" value="F:ubiquitin protein ligase activity"/>
    <property type="evidence" value="ECO:0007669"/>
    <property type="project" value="UniProtKB-EC"/>
</dbReference>
<gene>
    <name evidence="11" type="ORF">PHJA_001122300</name>
</gene>
<dbReference type="GO" id="GO:0016567">
    <property type="term" value="P:protein ubiquitination"/>
    <property type="evidence" value="ECO:0007669"/>
    <property type="project" value="TreeGrafter"/>
</dbReference>
<dbReference type="InterPro" id="IPR039525">
    <property type="entry name" value="RNF126-like_zinc-ribbon"/>
</dbReference>
<proteinExistence type="predicted"/>
<evidence type="ECO:0000256" key="7">
    <source>
        <dbReference type="ARBA" id="ARBA00022833"/>
    </source>
</evidence>
<evidence type="ECO:0000256" key="6">
    <source>
        <dbReference type="ARBA" id="ARBA00022786"/>
    </source>
</evidence>
<keyword evidence="6" id="KW-0833">Ubl conjugation pathway</keyword>
<dbReference type="AlphaFoldDB" id="A0A830C324"/>
<evidence type="ECO:0000256" key="8">
    <source>
        <dbReference type="PROSITE-ProRule" id="PRU00175"/>
    </source>
</evidence>
<evidence type="ECO:0000256" key="1">
    <source>
        <dbReference type="ARBA" id="ARBA00000900"/>
    </source>
</evidence>
<dbReference type="PANTHER" id="PTHR15710">
    <property type="entry name" value="E3 UBIQUITIN-PROTEIN LIGASE PRAJA"/>
    <property type="match status" value="1"/>
</dbReference>
<evidence type="ECO:0000256" key="5">
    <source>
        <dbReference type="ARBA" id="ARBA00022771"/>
    </source>
</evidence>